<sequence>MNSLLYISIGIGIATGIIAALITRSRSYGILINICAGILGSIVGVWAIGQIHYSFEEDKFISSLIASALLSIVIVWVMALLRRKG</sequence>
<dbReference type="EMBL" id="SOML01000006">
    <property type="protein sequence ID" value="TFD96039.1"/>
    <property type="molecule type" value="Genomic_DNA"/>
</dbReference>
<keyword evidence="1" id="KW-0812">Transmembrane</keyword>
<protein>
    <recommendedName>
        <fullName evidence="4">GlsB/YeaQ/YmgE family stress response membrane protein</fullName>
    </recommendedName>
</protein>
<keyword evidence="1" id="KW-0472">Membrane</keyword>
<evidence type="ECO:0008006" key="4">
    <source>
        <dbReference type="Google" id="ProtNLM"/>
    </source>
</evidence>
<feature type="transmembrane region" description="Helical" evidence="1">
    <location>
        <begin position="30"/>
        <end position="48"/>
    </location>
</feature>
<dbReference type="OrthoDB" id="9981205at2"/>
<accession>A0A4Y8L006</accession>
<dbReference type="AlphaFoldDB" id="A0A4Y8L006"/>
<evidence type="ECO:0000313" key="3">
    <source>
        <dbReference type="Proteomes" id="UP000297861"/>
    </source>
</evidence>
<dbReference type="Proteomes" id="UP000297861">
    <property type="component" value="Unassembled WGS sequence"/>
</dbReference>
<evidence type="ECO:0000313" key="2">
    <source>
        <dbReference type="EMBL" id="TFD96039.1"/>
    </source>
</evidence>
<organism evidence="2 3">
    <name type="scientific">Dysgonomonas capnocytophagoides</name>
    <dbReference type="NCBI Taxonomy" id="45254"/>
    <lineage>
        <taxon>Bacteria</taxon>
        <taxon>Pseudomonadati</taxon>
        <taxon>Bacteroidota</taxon>
        <taxon>Bacteroidia</taxon>
        <taxon>Bacteroidales</taxon>
        <taxon>Dysgonomonadaceae</taxon>
        <taxon>Dysgonomonas</taxon>
    </lineage>
</organism>
<proteinExistence type="predicted"/>
<name>A0A4Y8L006_9BACT</name>
<comment type="caution">
    <text evidence="2">The sequence shown here is derived from an EMBL/GenBank/DDBJ whole genome shotgun (WGS) entry which is preliminary data.</text>
</comment>
<feature type="transmembrane region" description="Helical" evidence="1">
    <location>
        <begin position="60"/>
        <end position="81"/>
    </location>
</feature>
<keyword evidence="1" id="KW-1133">Transmembrane helix</keyword>
<keyword evidence="3" id="KW-1185">Reference proteome</keyword>
<feature type="transmembrane region" description="Helical" evidence="1">
    <location>
        <begin position="6"/>
        <end position="23"/>
    </location>
</feature>
<dbReference type="RefSeq" id="WP_026627736.1">
    <property type="nucleotide sequence ID" value="NZ_JAWZLG010000017.1"/>
</dbReference>
<reference evidence="2 3" key="1">
    <citation type="submission" date="2019-03" db="EMBL/GenBank/DDBJ databases">
        <title>San Antonio Military Medical Center submission to MRSN (WRAIR), pending publication.</title>
        <authorList>
            <person name="Blyth D.M."/>
            <person name="Mccarthy S.L."/>
            <person name="Schall S.E."/>
            <person name="Stam J.A."/>
            <person name="Ong A.C."/>
            <person name="Mcgann P.T."/>
        </authorList>
    </citation>
    <scope>NUCLEOTIDE SEQUENCE [LARGE SCALE GENOMIC DNA]</scope>
    <source>
        <strain evidence="2 3">MRSN571793</strain>
    </source>
</reference>
<evidence type="ECO:0000256" key="1">
    <source>
        <dbReference type="SAM" id="Phobius"/>
    </source>
</evidence>
<gene>
    <name evidence="2" type="ORF">E2605_10620</name>
</gene>